<evidence type="ECO:0000256" key="1">
    <source>
        <dbReference type="SAM" id="MobiDB-lite"/>
    </source>
</evidence>
<accession>S6BN24</accession>
<proteinExistence type="evidence at transcript level"/>
<protein>
    <submittedName>
        <fullName evidence="2">Uncharacterized protein</fullName>
    </submittedName>
</protein>
<dbReference type="EMBL" id="AK441693">
    <property type="protein sequence ID" value="BAN65487.1"/>
    <property type="molecule type" value="mRNA"/>
</dbReference>
<dbReference type="AlphaFoldDB" id="S6BN24"/>
<feature type="compositionally biased region" description="Basic and acidic residues" evidence="1">
    <location>
        <begin position="45"/>
        <end position="63"/>
    </location>
</feature>
<evidence type="ECO:0000313" key="2">
    <source>
        <dbReference type="EMBL" id="BAN65487.1"/>
    </source>
</evidence>
<reference evidence="2" key="1">
    <citation type="journal article" date="2014" name="BMC Genomics">
        <title>The Babesia bovis gene and promoter model: an update from full-length EST analysis.</title>
        <authorList>
            <person name="Yamagishi J."/>
            <person name="Wakaguri H."/>
            <person name="Yokoyama N."/>
            <person name="Yamashita R."/>
            <person name="Suzuki Y."/>
            <person name="Xuan X."/>
            <person name="Igarashi I."/>
        </authorList>
    </citation>
    <scope>NUCLEOTIDE SEQUENCE</scope>
    <source>
        <strain evidence="2">Texas</strain>
    </source>
</reference>
<organism evidence="2">
    <name type="scientific">Babesia bovis</name>
    <dbReference type="NCBI Taxonomy" id="5865"/>
    <lineage>
        <taxon>Eukaryota</taxon>
        <taxon>Sar</taxon>
        <taxon>Alveolata</taxon>
        <taxon>Apicomplexa</taxon>
        <taxon>Aconoidasida</taxon>
        <taxon>Piroplasmida</taxon>
        <taxon>Babesiidae</taxon>
        <taxon>Babesia</taxon>
    </lineage>
</organism>
<sequence length="217" mass="23598">MSFSEDADNTPLEENRVYVDLLREFYLARLGNIESAAPLNTCQCKDTEGSTKGAADRDSRDPSDSVDANGSSSADNGINREDSTDERDILSGVTELNAQLQRYYNLINQDCSNVAQLGSHDDISQIYLGQTTSWRQPSELLSCSDRQRAIELIDQRDALCRKIIAVQHCYLLATIGHGGVDEPIFGQSGSLMSHLTEAGSTAGNRNTELVAPPSGLP</sequence>
<feature type="region of interest" description="Disordered" evidence="1">
    <location>
        <begin position="42"/>
        <end position="86"/>
    </location>
</feature>
<dbReference type="VEuPathDB" id="PiroplasmaDB:BBOV_I003220"/>
<name>S6BN24_BABBO</name>